<organism evidence="9 10">
    <name type="scientific">Janthinobacterium fluminis</name>
    <dbReference type="NCBI Taxonomy" id="2987524"/>
    <lineage>
        <taxon>Bacteria</taxon>
        <taxon>Pseudomonadati</taxon>
        <taxon>Pseudomonadota</taxon>
        <taxon>Betaproteobacteria</taxon>
        <taxon>Burkholderiales</taxon>
        <taxon>Oxalobacteraceae</taxon>
        <taxon>Janthinobacterium</taxon>
    </lineage>
</organism>
<comment type="cofactor">
    <cofactor evidence="1">
        <name>FAD</name>
        <dbReference type="ChEBI" id="CHEBI:57692"/>
    </cofactor>
</comment>
<dbReference type="Proteomes" id="UP001221208">
    <property type="component" value="Unassembled WGS sequence"/>
</dbReference>
<keyword evidence="3" id="KW-0285">Flavoprotein</keyword>
<keyword evidence="10" id="KW-1185">Reference proteome</keyword>
<dbReference type="Gene3D" id="3.50.50.60">
    <property type="entry name" value="FAD/NAD(P)-binding domain"/>
    <property type="match status" value="1"/>
</dbReference>
<evidence type="ECO:0000256" key="1">
    <source>
        <dbReference type="ARBA" id="ARBA00001974"/>
    </source>
</evidence>
<evidence type="ECO:0000256" key="5">
    <source>
        <dbReference type="ARBA" id="ARBA00022827"/>
    </source>
</evidence>
<keyword evidence="5" id="KW-0274">FAD</keyword>
<dbReference type="EMBL" id="JAQQXR010000004">
    <property type="protein sequence ID" value="MDC8758544.1"/>
    <property type="molecule type" value="Genomic_DNA"/>
</dbReference>
<dbReference type="InterPro" id="IPR031656">
    <property type="entry name" value="DAO_C"/>
</dbReference>
<protein>
    <submittedName>
        <fullName evidence="9">Glycerol-3-phosphate dehydrogenase/oxidase</fullName>
    </submittedName>
</protein>
<sequence length="532" mass="58069">MSGHWPAGWRDGLPELFARDWDIVVVGGGITGAGILLEASRRGLKALLVEQRDFAWGTSSRSSKLVHGGLRYLKEGRFGMTRESVRERQHLLRDAAGLVEPQGFAFGDYAGRKPGRRLFLLGLAIYDLMAGQRARHYYKGEDFTMLAPNVAREGLSGGMCYNDAKTDDARLVLRVLQEAQRHGGVAVNYMAVQSLLRAGGKVCGAQLLDAVSGAGHTVRARVVISATGAWADGLRGQLGAAPRLRPLRGSHLVLPAWRLPLAQAVSLMHPHDGRPVFAFPWEGVTLVGTTDVDHGADLALEAAITRAELDYLMAALHRQFPQLGLVEADVIATYAGVRPVIDSGQADPSKEGREHALWLEDGLLTVAGGKLTTFRVSALDALKRVAPLLPGWRADLRPRPIFEAPPALSGTRLSSQQKIRLLGRHGRHAQPLLNAAGRGEHDTIAGTETLWAQLRWAARGEAVQRLEDLLLRRTRIGLQLRGGGIDIMPRIRAICQPELDWGDVRWDAEQAAYLALWRRHYSLPAPTPLAEA</sequence>
<dbReference type="InterPro" id="IPR038299">
    <property type="entry name" value="DAO_C_sf"/>
</dbReference>
<keyword evidence="6" id="KW-0560">Oxidoreductase</keyword>
<feature type="domain" description="FAD dependent oxidoreductase" evidence="7">
    <location>
        <begin position="22"/>
        <end position="348"/>
    </location>
</feature>
<name>A0ABT5K0P0_9BURK</name>
<dbReference type="RefSeq" id="WP_273671222.1">
    <property type="nucleotide sequence ID" value="NZ_JAQQXR010000004.1"/>
</dbReference>
<reference evidence="9 10" key="1">
    <citation type="submission" date="2022-10" db="EMBL/GenBank/DDBJ databases">
        <title>Janthinobacterium sp. hw3 Genome sequencing.</title>
        <authorList>
            <person name="Park S."/>
        </authorList>
    </citation>
    <scope>NUCLEOTIDE SEQUENCE [LARGE SCALE GENOMIC DNA]</scope>
    <source>
        <strain evidence="10">hw3</strain>
    </source>
</reference>
<evidence type="ECO:0000256" key="6">
    <source>
        <dbReference type="ARBA" id="ARBA00023002"/>
    </source>
</evidence>
<evidence type="ECO:0000259" key="8">
    <source>
        <dbReference type="Pfam" id="PF16901"/>
    </source>
</evidence>
<evidence type="ECO:0000313" key="10">
    <source>
        <dbReference type="Proteomes" id="UP001221208"/>
    </source>
</evidence>
<gene>
    <name evidence="9" type="ORF">OIK44_13260</name>
</gene>
<comment type="similarity">
    <text evidence="2">Belongs to the FAD-dependent glycerol-3-phosphate dehydrogenase family.</text>
</comment>
<evidence type="ECO:0000259" key="7">
    <source>
        <dbReference type="Pfam" id="PF01266"/>
    </source>
</evidence>
<evidence type="ECO:0000256" key="2">
    <source>
        <dbReference type="ARBA" id="ARBA00007330"/>
    </source>
</evidence>
<evidence type="ECO:0000313" key="9">
    <source>
        <dbReference type="EMBL" id="MDC8758544.1"/>
    </source>
</evidence>
<dbReference type="PANTHER" id="PTHR11985:SF35">
    <property type="entry name" value="ANAEROBIC GLYCEROL-3-PHOSPHATE DEHYDROGENASE SUBUNIT A"/>
    <property type="match status" value="1"/>
</dbReference>
<dbReference type="SUPFAM" id="SSF51905">
    <property type="entry name" value="FAD/NAD(P)-binding domain"/>
    <property type="match status" value="1"/>
</dbReference>
<proteinExistence type="inferred from homology"/>
<dbReference type="Pfam" id="PF16901">
    <property type="entry name" value="DAO_C"/>
    <property type="match status" value="1"/>
</dbReference>
<keyword evidence="4" id="KW-0319">Glycerol metabolism</keyword>
<dbReference type="Gene3D" id="1.10.8.870">
    <property type="entry name" value="Alpha-glycerophosphate oxidase, cap domain"/>
    <property type="match status" value="1"/>
</dbReference>
<dbReference type="InterPro" id="IPR000447">
    <property type="entry name" value="G3P_DH_FAD-dep"/>
</dbReference>
<comment type="caution">
    <text evidence="9">The sequence shown here is derived from an EMBL/GenBank/DDBJ whole genome shotgun (WGS) entry which is preliminary data.</text>
</comment>
<dbReference type="PRINTS" id="PR01001">
    <property type="entry name" value="FADG3PDH"/>
</dbReference>
<evidence type="ECO:0000256" key="4">
    <source>
        <dbReference type="ARBA" id="ARBA00022798"/>
    </source>
</evidence>
<evidence type="ECO:0000256" key="3">
    <source>
        <dbReference type="ARBA" id="ARBA00022630"/>
    </source>
</evidence>
<dbReference type="InterPro" id="IPR036188">
    <property type="entry name" value="FAD/NAD-bd_sf"/>
</dbReference>
<feature type="domain" description="Alpha-glycerophosphate oxidase C-terminal" evidence="8">
    <location>
        <begin position="412"/>
        <end position="503"/>
    </location>
</feature>
<accession>A0ABT5K0P0</accession>
<dbReference type="PANTHER" id="PTHR11985">
    <property type="entry name" value="GLYCEROL-3-PHOSPHATE DEHYDROGENASE"/>
    <property type="match status" value="1"/>
</dbReference>
<dbReference type="InterPro" id="IPR006076">
    <property type="entry name" value="FAD-dep_OxRdtase"/>
</dbReference>
<dbReference type="Pfam" id="PF01266">
    <property type="entry name" value="DAO"/>
    <property type="match status" value="1"/>
</dbReference>
<dbReference type="Gene3D" id="3.30.9.10">
    <property type="entry name" value="D-Amino Acid Oxidase, subunit A, domain 2"/>
    <property type="match status" value="1"/>
</dbReference>